<dbReference type="Proteomes" id="UP000051870">
    <property type="component" value="Unassembled WGS sequence"/>
</dbReference>
<dbReference type="EMBL" id="CYTW01000004">
    <property type="protein sequence ID" value="CUK09269.1"/>
    <property type="molecule type" value="Genomic_DNA"/>
</dbReference>
<accession>A0A0P1IEW6</accession>
<dbReference type="PANTHER" id="PTHR43046">
    <property type="entry name" value="GDP-MANNOSE MANNOSYL HYDROLASE"/>
    <property type="match status" value="1"/>
</dbReference>
<gene>
    <name evidence="5" type="ORF">PH7735_03352</name>
</gene>
<dbReference type="CDD" id="cd04684">
    <property type="entry name" value="NUDIX_Hydrolase"/>
    <property type="match status" value="1"/>
</dbReference>
<dbReference type="PRINTS" id="PR00502">
    <property type="entry name" value="NUDIXFAMILY"/>
</dbReference>
<dbReference type="PROSITE" id="PS51462">
    <property type="entry name" value="NUDIX"/>
    <property type="match status" value="1"/>
</dbReference>
<evidence type="ECO:0000256" key="1">
    <source>
        <dbReference type="ARBA" id="ARBA00001946"/>
    </source>
</evidence>
<dbReference type="InterPro" id="IPR020084">
    <property type="entry name" value="NUDIX_hydrolase_CS"/>
</dbReference>
<dbReference type="GeneID" id="83882330"/>
<proteinExistence type="inferred from homology"/>
<organism evidence="5 6">
    <name type="scientific">Shimia thalassica</name>
    <dbReference type="NCBI Taxonomy" id="1715693"/>
    <lineage>
        <taxon>Bacteria</taxon>
        <taxon>Pseudomonadati</taxon>
        <taxon>Pseudomonadota</taxon>
        <taxon>Alphaproteobacteria</taxon>
        <taxon>Rhodobacterales</taxon>
        <taxon>Roseobacteraceae</taxon>
    </lineage>
</organism>
<evidence type="ECO:0000313" key="6">
    <source>
        <dbReference type="Proteomes" id="UP000051870"/>
    </source>
</evidence>
<protein>
    <submittedName>
        <fullName evidence="5">RNA pyrophosphohydrolase</fullName>
    </submittedName>
</protein>
<evidence type="ECO:0000256" key="2">
    <source>
        <dbReference type="ARBA" id="ARBA00022801"/>
    </source>
</evidence>
<dbReference type="PANTHER" id="PTHR43046:SF14">
    <property type="entry name" value="MUTT_NUDIX FAMILY PROTEIN"/>
    <property type="match status" value="1"/>
</dbReference>
<comment type="cofactor">
    <cofactor evidence="1">
        <name>Mg(2+)</name>
        <dbReference type="ChEBI" id="CHEBI:18420"/>
    </cofactor>
</comment>
<dbReference type="Pfam" id="PF00293">
    <property type="entry name" value="NUDIX"/>
    <property type="match status" value="1"/>
</dbReference>
<comment type="similarity">
    <text evidence="3">Belongs to the Nudix hydrolase family.</text>
</comment>
<dbReference type="InterPro" id="IPR000086">
    <property type="entry name" value="NUDIX_hydrolase_dom"/>
</dbReference>
<evidence type="ECO:0000256" key="3">
    <source>
        <dbReference type="RuleBase" id="RU003476"/>
    </source>
</evidence>
<evidence type="ECO:0000313" key="5">
    <source>
        <dbReference type="EMBL" id="CUK09269.1"/>
    </source>
</evidence>
<dbReference type="RefSeq" id="WP_058312518.1">
    <property type="nucleotide sequence ID" value="NZ_CYTW01000004.1"/>
</dbReference>
<dbReference type="InterPro" id="IPR015797">
    <property type="entry name" value="NUDIX_hydrolase-like_dom_sf"/>
</dbReference>
<keyword evidence="2 3" id="KW-0378">Hydrolase</keyword>
<dbReference type="InterPro" id="IPR020476">
    <property type="entry name" value="Nudix_hydrolase"/>
</dbReference>
<sequence>MIRRFGKPPEAGAKYTIRPGAYAILLRGTDMLLTHQAEPEPELQLPGGGIDPGESPVAALHREVFEETGWAIGGLRKLGAYRRFTYMPEYDLWAEKLCHIYTARPARRLGPPTEPLHTAVWMDARDAAPLLASSGDRHFTSLFVR</sequence>
<feature type="domain" description="Nudix hydrolase" evidence="4">
    <location>
        <begin position="16"/>
        <end position="145"/>
    </location>
</feature>
<keyword evidence="6" id="KW-1185">Reference proteome</keyword>
<dbReference type="Gene3D" id="3.90.79.10">
    <property type="entry name" value="Nucleoside Triphosphate Pyrophosphohydrolase"/>
    <property type="match status" value="1"/>
</dbReference>
<dbReference type="AlphaFoldDB" id="A0A0P1IEW6"/>
<name>A0A0P1IEW6_9RHOB</name>
<dbReference type="GO" id="GO:0016787">
    <property type="term" value="F:hydrolase activity"/>
    <property type="evidence" value="ECO:0007669"/>
    <property type="project" value="UniProtKB-KW"/>
</dbReference>
<dbReference type="SUPFAM" id="SSF55811">
    <property type="entry name" value="Nudix"/>
    <property type="match status" value="1"/>
</dbReference>
<evidence type="ECO:0000259" key="4">
    <source>
        <dbReference type="PROSITE" id="PS51462"/>
    </source>
</evidence>
<dbReference type="STRING" id="1715693.PH7735_03352"/>
<dbReference type="PROSITE" id="PS00893">
    <property type="entry name" value="NUDIX_BOX"/>
    <property type="match status" value="1"/>
</dbReference>
<reference evidence="6" key="1">
    <citation type="submission" date="2015-09" db="EMBL/GenBank/DDBJ databases">
        <authorList>
            <person name="Rodrigo-Torres Lidia"/>
            <person name="Arahal R.David."/>
        </authorList>
    </citation>
    <scope>NUCLEOTIDE SEQUENCE [LARGE SCALE GENOMIC DNA]</scope>
    <source>
        <strain evidence="6">CECT 7735</strain>
    </source>
</reference>